<keyword evidence="2" id="KW-0813">Transport</keyword>
<sequence>MSRRSPGTSRPRGCNEKLDRRRTIAIYLVGSAISAFLLSQSDTSPTIVTSGALLSFFLNGVYAGLYAYTPEVFPTWVRSTATGMSSAFGRIGSITAPAIIGFFAAALGFAGVFTMTTAVLLVGVAVVLVFGLSTAAVAGGAQRAAGAGRGRVARRAVMLAGTTS</sequence>
<dbReference type="PROSITE" id="PS50850">
    <property type="entry name" value="MFS"/>
    <property type="match status" value="1"/>
</dbReference>
<evidence type="ECO:0000256" key="5">
    <source>
        <dbReference type="ARBA" id="ARBA00023136"/>
    </source>
</evidence>
<comment type="caution">
    <text evidence="8">The sequence shown here is derived from an EMBL/GenBank/DDBJ whole genome shotgun (WGS) entry which is preliminary data.</text>
</comment>
<dbReference type="Gene3D" id="1.20.1250.20">
    <property type="entry name" value="MFS general substrate transporter like domains"/>
    <property type="match status" value="1"/>
</dbReference>
<feature type="transmembrane region" description="Helical" evidence="6">
    <location>
        <begin position="119"/>
        <end position="141"/>
    </location>
</feature>
<keyword evidence="4 6" id="KW-1133">Transmembrane helix</keyword>
<evidence type="ECO:0000259" key="7">
    <source>
        <dbReference type="PROSITE" id="PS50850"/>
    </source>
</evidence>
<keyword evidence="3 6" id="KW-0812">Transmembrane</keyword>
<dbReference type="EMBL" id="JAVREJ010000016">
    <property type="protein sequence ID" value="MDT0352154.1"/>
    <property type="molecule type" value="Genomic_DNA"/>
</dbReference>
<proteinExistence type="predicted"/>
<comment type="subcellular location">
    <subcellularLocation>
        <location evidence="1">Cell membrane</location>
        <topology evidence="1">Multi-pass membrane protein</topology>
    </subcellularLocation>
</comment>
<dbReference type="SUPFAM" id="SSF103473">
    <property type="entry name" value="MFS general substrate transporter"/>
    <property type="match status" value="1"/>
</dbReference>
<dbReference type="InterPro" id="IPR011701">
    <property type="entry name" value="MFS"/>
</dbReference>
<feature type="domain" description="Major facilitator superfamily (MFS) profile" evidence="7">
    <location>
        <begin position="1"/>
        <end position="135"/>
    </location>
</feature>
<reference evidence="9" key="1">
    <citation type="submission" date="2023-07" db="EMBL/GenBank/DDBJ databases">
        <title>30 novel species of actinomycetes from the DSMZ collection.</title>
        <authorList>
            <person name="Nouioui I."/>
        </authorList>
    </citation>
    <scope>NUCLEOTIDE SEQUENCE [LARGE SCALE GENOMIC DNA]</scope>
    <source>
        <strain evidence="9">DSM 45834</strain>
    </source>
</reference>
<feature type="transmembrane region" description="Helical" evidence="6">
    <location>
        <begin position="47"/>
        <end position="68"/>
    </location>
</feature>
<name>A0ABU2NFY9_9PSEU</name>
<dbReference type="InterPro" id="IPR020846">
    <property type="entry name" value="MFS_dom"/>
</dbReference>
<evidence type="ECO:0000256" key="3">
    <source>
        <dbReference type="ARBA" id="ARBA00022692"/>
    </source>
</evidence>
<evidence type="ECO:0000256" key="6">
    <source>
        <dbReference type="SAM" id="Phobius"/>
    </source>
</evidence>
<evidence type="ECO:0000256" key="4">
    <source>
        <dbReference type="ARBA" id="ARBA00022989"/>
    </source>
</evidence>
<evidence type="ECO:0000313" key="9">
    <source>
        <dbReference type="Proteomes" id="UP001183202"/>
    </source>
</evidence>
<keyword evidence="5 6" id="KW-0472">Membrane</keyword>
<dbReference type="Pfam" id="PF07690">
    <property type="entry name" value="MFS_1"/>
    <property type="match status" value="1"/>
</dbReference>
<dbReference type="PANTHER" id="PTHR23511:SF34">
    <property type="entry name" value="SYNAPTIC VESICLE GLYCOPROTEIN 2"/>
    <property type="match status" value="1"/>
</dbReference>
<dbReference type="InterPro" id="IPR036259">
    <property type="entry name" value="MFS_trans_sf"/>
</dbReference>
<keyword evidence="9" id="KW-1185">Reference proteome</keyword>
<evidence type="ECO:0000256" key="1">
    <source>
        <dbReference type="ARBA" id="ARBA00004651"/>
    </source>
</evidence>
<dbReference type="PANTHER" id="PTHR23511">
    <property type="entry name" value="SYNAPTIC VESICLE GLYCOPROTEIN 2"/>
    <property type="match status" value="1"/>
</dbReference>
<dbReference type="Proteomes" id="UP001183202">
    <property type="component" value="Unassembled WGS sequence"/>
</dbReference>
<gene>
    <name evidence="8" type="ORF">RM445_21725</name>
</gene>
<feature type="transmembrane region" description="Helical" evidence="6">
    <location>
        <begin position="24"/>
        <end position="41"/>
    </location>
</feature>
<evidence type="ECO:0000313" key="8">
    <source>
        <dbReference type="EMBL" id="MDT0352154.1"/>
    </source>
</evidence>
<organism evidence="8 9">
    <name type="scientific">Pseudonocardia charpentierae</name>
    <dbReference type="NCBI Taxonomy" id="3075545"/>
    <lineage>
        <taxon>Bacteria</taxon>
        <taxon>Bacillati</taxon>
        <taxon>Actinomycetota</taxon>
        <taxon>Actinomycetes</taxon>
        <taxon>Pseudonocardiales</taxon>
        <taxon>Pseudonocardiaceae</taxon>
        <taxon>Pseudonocardia</taxon>
    </lineage>
</organism>
<protein>
    <submittedName>
        <fullName evidence="8">MFS transporter</fullName>
    </submittedName>
</protein>
<accession>A0ABU2NFY9</accession>
<evidence type="ECO:0000256" key="2">
    <source>
        <dbReference type="ARBA" id="ARBA00022448"/>
    </source>
</evidence>
<feature type="transmembrane region" description="Helical" evidence="6">
    <location>
        <begin position="88"/>
        <end position="113"/>
    </location>
</feature>